<feature type="compositionally biased region" description="Basic residues" evidence="1">
    <location>
        <begin position="230"/>
        <end position="242"/>
    </location>
</feature>
<dbReference type="EMBL" id="OX459125">
    <property type="protein sequence ID" value="CAI9115686.1"/>
    <property type="molecule type" value="Genomic_DNA"/>
</dbReference>
<name>A0AAV1E7M0_OLDCO</name>
<evidence type="ECO:0000313" key="3">
    <source>
        <dbReference type="Proteomes" id="UP001161247"/>
    </source>
</evidence>
<accession>A0AAV1E7M0</accession>
<organism evidence="2 3">
    <name type="scientific">Oldenlandia corymbosa var. corymbosa</name>
    <dbReference type="NCBI Taxonomy" id="529605"/>
    <lineage>
        <taxon>Eukaryota</taxon>
        <taxon>Viridiplantae</taxon>
        <taxon>Streptophyta</taxon>
        <taxon>Embryophyta</taxon>
        <taxon>Tracheophyta</taxon>
        <taxon>Spermatophyta</taxon>
        <taxon>Magnoliopsida</taxon>
        <taxon>eudicotyledons</taxon>
        <taxon>Gunneridae</taxon>
        <taxon>Pentapetalae</taxon>
        <taxon>asterids</taxon>
        <taxon>lamiids</taxon>
        <taxon>Gentianales</taxon>
        <taxon>Rubiaceae</taxon>
        <taxon>Rubioideae</taxon>
        <taxon>Spermacoceae</taxon>
        <taxon>Hedyotis-Oldenlandia complex</taxon>
        <taxon>Oldenlandia</taxon>
    </lineage>
</organism>
<feature type="region of interest" description="Disordered" evidence="1">
    <location>
        <begin position="165"/>
        <end position="188"/>
    </location>
</feature>
<evidence type="ECO:0000313" key="2">
    <source>
        <dbReference type="EMBL" id="CAI9115686.1"/>
    </source>
</evidence>
<reference evidence="2" key="1">
    <citation type="submission" date="2023-03" db="EMBL/GenBank/DDBJ databases">
        <authorList>
            <person name="Julca I."/>
        </authorList>
    </citation>
    <scope>NUCLEOTIDE SEQUENCE</scope>
</reference>
<protein>
    <submittedName>
        <fullName evidence="2">OLC1v1016661C1</fullName>
    </submittedName>
</protein>
<feature type="region of interest" description="Disordered" evidence="1">
    <location>
        <begin position="213"/>
        <end position="245"/>
    </location>
</feature>
<feature type="compositionally biased region" description="Basic and acidic residues" evidence="1">
    <location>
        <begin position="74"/>
        <end position="86"/>
    </location>
</feature>
<evidence type="ECO:0000256" key="1">
    <source>
        <dbReference type="SAM" id="MobiDB-lite"/>
    </source>
</evidence>
<gene>
    <name evidence="2" type="ORF">OLC1_LOCUS22158</name>
</gene>
<sequence>MEKDKGLRPEKPVSTAKDKKASTSGLAASDKETIPTDVAASSPQNGQNSSAKWRFSKDQLFFVIQNNKQQEIPLDPKEDEKKEKGQMAKNKQLVLYQEQTLEPPQFVSSSHFQVLSDIQEEDGDKEADGAIPHTWNLLLETKLESNSDEIIKQLQKNSKVGLEFEEGEENDHDKNSEGVEEISTESPNHIEKTTKKILLESLINDDLQIGLGNENDYTRGAVSDGEHEQKKRGRPKGPSKIHHTTEIRQSVRLQGDLFLNV</sequence>
<feature type="region of interest" description="Disordered" evidence="1">
    <location>
        <begin position="67"/>
        <end position="91"/>
    </location>
</feature>
<feature type="region of interest" description="Disordered" evidence="1">
    <location>
        <begin position="1"/>
        <end position="51"/>
    </location>
</feature>
<dbReference type="Proteomes" id="UP001161247">
    <property type="component" value="Chromosome 8"/>
</dbReference>
<feature type="compositionally biased region" description="Basic and acidic residues" evidence="1">
    <location>
        <begin position="1"/>
        <end position="21"/>
    </location>
</feature>
<proteinExistence type="predicted"/>
<feature type="compositionally biased region" description="Polar residues" evidence="1">
    <location>
        <begin position="39"/>
        <end position="51"/>
    </location>
</feature>
<keyword evidence="3" id="KW-1185">Reference proteome</keyword>
<dbReference type="AlphaFoldDB" id="A0AAV1E7M0"/>